<feature type="transmembrane region" description="Helical" evidence="12">
    <location>
        <begin position="280"/>
        <end position="305"/>
    </location>
</feature>
<evidence type="ECO:0000313" key="14">
    <source>
        <dbReference type="RefSeq" id="XP_012691554.1"/>
    </source>
</evidence>
<feature type="transmembrane region" description="Helical" evidence="12">
    <location>
        <begin position="129"/>
        <end position="150"/>
    </location>
</feature>
<dbReference type="Pfam" id="PF00474">
    <property type="entry name" value="SSF"/>
    <property type="match status" value="1"/>
</dbReference>
<comment type="subcellular location">
    <subcellularLocation>
        <location evidence="1">Cell membrane</location>
        <topology evidence="1">Multi-pass membrane protein</topology>
    </subcellularLocation>
</comment>
<reference evidence="14" key="1">
    <citation type="submission" date="2025-08" db="UniProtKB">
        <authorList>
            <consortium name="RefSeq"/>
        </authorList>
    </citation>
    <scope>IDENTIFICATION</scope>
</reference>
<proteinExistence type="inferred from homology"/>
<evidence type="ECO:0000256" key="9">
    <source>
        <dbReference type="ARBA" id="ARBA00023136"/>
    </source>
</evidence>
<evidence type="ECO:0000256" key="7">
    <source>
        <dbReference type="ARBA" id="ARBA00023053"/>
    </source>
</evidence>
<keyword evidence="8" id="KW-0406">Ion transport</keyword>
<keyword evidence="5 12" id="KW-0812">Transmembrane</keyword>
<evidence type="ECO:0000256" key="2">
    <source>
        <dbReference type="ARBA" id="ARBA00006434"/>
    </source>
</evidence>
<feature type="transmembrane region" description="Helical" evidence="12">
    <location>
        <begin position="515"/>
        <end position="536"/>
    </location>
</feature>
<keyword evidence="7" id="KW-0915">Sodium</keyword>
<dbReference type="PANTHER" id="PTHR42985:SF25">
    <property type="entry name" value="SODIUM-COUPLED MONOCARBOXYLATE TRANSPORTER 1"/>
    <property type="match status" value="1"/>
</dbReference>
<dbReference type="GO" id="GO:0070062">
    <property type="term" value="C:extracellular exosome"/>
    <property type="evidence" value="ECO:0007669"/>
    <property type="project" value="TreeGrafter"/>
</dbReference>
<dbReference type="PANTHER" id="PTHR42985">
    <property type="entry name" value="SODIUM-COUPLED MONOCARBOXYLATE TRANSPORTER"/>
    <property type="match status" value="1"/>
</dbReference>
<dbReference type="GeneID" id="105907726"/>
<dbReference type="PROSITE" id="PS50283">
    <property type="entry name" value="NA_SOLUT_SYMP_3"/>
    <property type="match status" value="1"/>
</dbReference>
<evidence type="ECO:0000256" key="11">
    <source>
        <dbReference type="RuleBase" id="RU362091"/>
    </source>
</evidence>
<feature type="transmembrane region" description="Helical" evidence="12">
    <location>
        <begin position="240"/>
        <end position="259"/>
    </location>
</feature>
<keyword evidence="9 12" id="KW-0472">Membrane</keyword>
<feature type="transmembrane region" description="Helical" evidence="12">
    <location>
        <begin position="84"/>
        <end position="108"/>
    </location>
</feature>
<feature type="transmembrane region" description="Helical" evidence="12">
    <location>
        <begin position="441"/>
        <end position="463"/>
    </location>
</feature>
<dbReference type="InterPro" id="IPR038377">
    <property type="entry name" value="Na/Glc_symporter_sf"/>
</dbReference>
<evidence type="ECO:0000256" key="10">
    <source>
        <dbReference type="ARBA" id="ARBA00023201"/>
    </source>
</evidence>
<keyword evidence="6 12" id="KW-1133">Transmembrane helix</keyword>
<keyword evidence="13" id="KW-1185">Reference proteome</keyword>
<evidence type="ECO:0000313" key="13">
    <source>
        <dbReference type="Proteomes" id="UP000515152"/>
    </source>
</evidence>
<gene>
    <name evidence="14" type="primary">slc5a8l</name>
</gene>
<dbReference type="InterPro" id="IPR051163">
    <property type="entry name" value="Sodium:Solute_Symporter_SSF"/>
</dbReference>
<dbReference type="GO" id="GO:0015730">
    <property type="term" value="P:propanoate transmembrane transport"/>
    <property type="evidence" value="ECO:0007669"/>
    <property type="project" value="TreeGrafter"/>
</dbReference>
<dbReference type="Proteomes" id="UP000515152">
    <property type="component" value="Chromosome 5"/>
</dbReference>
<dbReference type="CTD" id="556156"/>
<evidence type="ECO:0000256" key="4">
    <source>
        <dbReference type="ARBA" id="ARBA00022475"/>
    </source>
</evidence>
<name>A0A6P3W8N4_CLUHA</name>
<organism evidence="13 14">
    <name type="scientific">Clupea harengus</name>
    <name type="common">Atlantic herring</name>
    <dbReference type="NCBI Taxonomy" id="7950"/>
    <lineage>
        <taxon>Eukaryota</taxon>
        <taxon>Metazoa</taxon>
        <taxon>Chordata</taxon>
        <taxon>Craniata</taxon>
        <taxon>Vertebrata</taxon>
        <taxon>Euteleostomi</taxon>
        <taxon>Actinopterygii</taxon>
        <taxon>Neopterygii</taxon>
        <taxon>Teleostei</taxon>
        <taxon>Clupei</taxon>
        <taxon>Clupeiformes</taxon>
        <taxon>Clupeoidei</taxon>
        <taxon>Clupeidae</taxon>
        <taxon>Clupea</taxon>
    </lineage>
</organism>
<feature type="transmembrane region" description="Helical" evidence="12">
    <location>
        <begin position="194"/>
        <end position="214"/>
    </location>
</feature>
<dbReference type="RefSeq" id="XP_012691554.1">
    <property type="nucleotide sequence ID" value="XM_012836100.3"/>
</dbReference>
<dbReference type="Gene3D" id="1.20.1730.10">
    <property type="entry name" value="Sodium/glucose cotransporter"/>
    <property type="match status" value="1"/>
</dbReference>
<evidence type="ECO:0000256" key="5">
    <source>
        <dbReference type="ARBA" id="ARBA00022692"/>
    </source>
</evidence>
<dbReference type="AlphaFoldDB" id="A0A6P3W8N4"/>
<evidence type="ECO:0000256" key="12">
    <source>
        <dbReference type="SAM" id="Phobius"/>
    </source>
</evidence>
<protein>
    <submittedName>
        <fullName evidence="14">Sodium-coupled monocarboxylate transporter 1</fullName>
    </submittedName>
</protein>
<feature type="transmembrane region" description="Helical" evidence="12">
    <location>
        <begin position="52"/>
        <end position="72"/>
    </location>
</feature>
<dbReference type="GO" id="GO:0005886">
    <property type="term" value="C:plasma membrane"/>
    <property type="evidence" value="ECO:0007669"/>
    <property type="project" value="UniProtKB-SubCell"/>
</dbReference>
<feature type="transmembrane region" description="Helical" evidence="12">
    <location>
        <begin position="162"/>
        <end position="182"/>
    </location>
</feature>
<evidence type="ECO:0000256" key="1">
    <source>
        <dbReference type="ARBA" id="ARBA00004651"/>
    </source>
</evidence>
<feature type="transmembrane region" description="Helical" evidence="12">
    <location>
        <begin position="386"/>
        <end position="406"/>
    </location>
</feature>
<evidence type="ECO:0000256" key="8">
    <source>
        <dbReference type="ARBA" id="ARBA00023065"/>
    </source>
</evidence>
<feature type="transmembrane region" description="Helical" evidence="12">
    <location>
        <begin position="412"/>
        <end position="434"/>
    </location>
</feature>
<keyword evidence="4" id="KW-1003">Cell membrane</keyword>
<evidence type="ECO:0000256" key="3">
    <source>
        <dbReference type="ARBA" id="ARBA00022448"/>
    </source>
</evidence>
<sequence length="606" mass="65510">MTGGGPVALFSVWDYVVFAVLVVGAAGVGLFQAIRSRKNTSSDEFLLGGRQMTAVPVAMSLTASFMSGITVIGTPAESYRYGTAFWLFAFSYAIMTVFSAEVFVPLFYRLGVTSTYEYLEMRFNKVIRVIGTSMYIIQTALYTGMVIYAPALALNQITGLDLWGVLVATGVVCIIYCTLGGLKAVIWTDVIQMVIMLAGFVAVIARGAVLQGGLGKIWKDAQEGGRLDPFDFNPDPTQRHTFWTIVVGGSLMWASIYSINQSQVQRYISCRTMTHAKMSLYVNLVGLWVTVSLAMFSGLTMYSIYKDCDPLTNGDVNNMDQLLPYLVMDILAEFPGIPGLFVAAAYSGTLSTVSSSINALVAVTLEDFVKPVLPNLTEKQVSWMNMGLSVFFGGVCIGMAAVASLMGNILQAALSIFGMISGPLLGLFLLGMLFRCANSTGALTGLVIGLVISLWVGIGAQLYPPGPDKTNPLPLSTAGCLVDSNLTTLAPWTTTIHLTTPAPRPPLEDWYSLSYLYFCPVGTIITIVVGLATSLATGGCKKEKLRPELFIGKSDLICFGCTRDSTQTSELIEKIQPDGKQGIDNPEFCDIELETKEKDMDKITQF</sequence>
<accession>A0A6P3W8N4</accession>
<dbReference type="KEGG" id="char:105907726"/>
<keyword evidence="3" id="KW-0813">Transport</keyword>
<evidence type="ECO:0000256" key="6">
    <source>
        <dbReference type="ARBA" id="ARBA00022989"/>
    </source>
</evidence>
<feature type="transmembrane region" description="Helical" evidence="12">
    <location>
        <begin position="12"/>
        <end position="31"/>
    </location>
</feature>
<dbReference type="InterPro" id="IPR001734">
    <property type="entry name" value="Na/solute_symporter"/>
</dbReference>
<keyword evidence="10" id="KW-0739">Sodium transport</keyword>
<dbReference type="OrthoDB" id="6132759at2759"/>
<feature type="transmembrane region" description="Helical" evidence="12">
    <location>
        <begin position="325"/>
        <end position="346"/>
    </location>
</feature>
<dbReference type="GO" id="GO:0005343">
    <property type="term" value="F:organic acid:sodium symporter activity"/>
    <property type="evidence" value="ECO:0007669"/>
    <property type="project" value="TreeGrafter"/>
</dbReference>
<comment type="similarity">
    <text evidence="2 11">Belongs to the sodium:solute symporter (SSF) (TC 2.A.21) family.</text>
</comment>
<dbReference type="NCBIfam" id="TIGR00813">
    <property type="entry name" value="sss"/>
    <property type="match status" value="1"/>
</dbReference>